<dbReference type="GO" id="GO:0046872">
    <property type="term" value="F:metal ion binding"/>
    <property type="evidence" value="ECO:0007669"/>
    <property type="project" value="UniProtKB-UniRule"/>
</dbReference>
<dbReference type="InterPro" id="IPR024079">
    <property type="entry name" value="MetalloPept_cat_dom_sf"/>
</dbReference>
<organism evidence="12 13">
    <name type="scientific">Balneicella halophila</name>
    <dbReference type="NCBI Taxonomy" id="1537566"/>
    <lineage>
        <taxon>Bacteria</taxon>
        <taxon>Pseudomonadati</taxon>
        <taxon>Bacteroidota</taxon>
        <taxon>Bacteroidia</taxon>
        <taxon>Bacteroidales</taxon>
        <taxon>Balneicellaceae</taxon>
        <taxon>Balneicella</taxon>
    </lineage>
</organism>
<proteinExistence type="inferred from homology"/>
<evidence type="ECO:0000256" key="6">
    <source>
        <dbReference type="ARBA" id="ARBA00023049"/>
    </source>
</evidence>
<sequence length="705" mass="80470">MKLKNIFILLASVGLLASCNEKKEGTTMAEDNPFAKESTLAHGFPDFANIEESDYAPAFEEGIKQKREDIDAIVNNSDDPTFDNTIVAMERSGKLLRRVSNVFFNITSAETNDNLRSIEKDLAPKLSKLSDDIKLNEKLFERIKAVKESDEAKSLGTAETRLLDDYYKDFVRGGANLNEEDKEKLREINKELSLLSIEFGDNVLKENNKYELVITDEKDLAGLPQSVIDAAKATADEHEKDGWMFTIHKPSLLPFLTYADNRELRKEMFMAYINKGNGGEFNNKEILKKMVELRIKKANLLGYPTHAHFILEKNVAKNPDNVKELLNKLWTPALEKAKEERAQMQAIIKKEGGDFDLEAWDWWYYADKIKQADYSLDEEALRPYFQLKNVRDGVFIVAERLFGIKFTKVDSLKGYHPDVEVFEVTDSDGSHLAMYMADYFPRPGKSNGAWMNAYRKQSNLDGKYVTPIITNVCNFTKPVGDKPALLSLEEVQTLFHEFGHALHGMLSDGKYPSQTGTSVSRDFVELPSQVLENWAMEPKVMKLYAKHYKTGETIPDELIAKIRKAGTFNQGFATTEYLAASLLDMEWHSLTEPFEGEVIEFEENFLNKEKGLIPEIVSRYRSPYFSHIFAGGYSAGYYGYIWAEVYDADTYSFFKETDVFDQEKGMKFRNTILSQGGSVDSEELYREFRGQDPDIEALIEKRGLK</sequence>
<keyword evidence="13" id="KW-1185">Reference proteome</keyword>
<dbReference type="PANTHER" id="PTHR43660">
    <property type="entry name" value="DIPEPTIDYL CARBOXYPEPTIDASE"/>
    <property type="match status" value="1"/>
</dbReference>
<evidence type="ECO:0000313" key="12">
    <source>
        <dbReference type="EMBL" id="PVX50984.1"/>
    </source>
</evidence>
<evidence type="ECO:0000256" key="8">
    <source>
        <dbReference type="ARBA" id="ARBA00026100"/>
    </source>
</evidence>
<evidence type="ECO:0000256" key="5">
    <source>
        <dbReference type="ARBA" id="ARBA00022833"/>
    </source>
</evidence>
<dbReference type="PANTHER" id="PTHR43660:SF1">
    <property type="entry name" value="DIPEPTIDYL CARBOXYPEPTIDASE"/>
    <property type="match status" value="1"/>
</dbReference>
<dbReference type="GO" id="GO:0006508">
    <property type="term" value="P:proteolysis"/>
    <property type="evidence" value="ECO:0007669"/>
    <property type="project" value="UniProtKB-KW"/>
</dbReference>
<dbReference type="GO" id="GO:0005829">
    <property type="term" value="C:cytosol"/>
    <property type="evidence" value="ECO:0007669"/>
    <property type="project" value="TreeGrafter"/>
</dbReference>
<evidence type="ECO:0000259" key="10">
    <source>
        <dbReference type="Pfam" id="PF01432"/>
    </source>
</evidence>
<dbReference type="Gene3D" id="3.40.390.10">
    <property type="entry name" value="Collagenase (Catalytic Domain)"/>
    <property type="match status" value="1"/>
</dbReference>
<dbReference type="EMBL" id="QENZ01000004">
    <property type="protein sequence ID" value="PVX50984.1"/>
    <property type="molecule type" value="Genomic_DNA"/>
</dbReference>
<evidence type="ECO:0000259" key="11">
    <source>
        <dbReference type="Pfam" id="PF19310"/>
    </source>
</evidence>
<dbReference type="InterPro" id="IPR001567">
    <property type="entry name" value="Pept_M3A_M3B_dom"/>
</dbReference>
<comment type="similarity">
    <text evidence="1 9">Belongs to the peptidase M3 family.</text>
</comment>
<comment type="cofactor">
    <cofactor evidence="9">
        <name>Zn(2+)</name>
        <dbReference type="ChEBI" id="CHEBI:29105"/>
    </cofactor>
    <text evidence="9">Binds 1 zinc ion.</text>
</comment>
<feature type="domain" description="Oligopeptidase A N-terminal" evidence="11">
    <location>
        <begin position="65"/>
        <end position="182"/>
    </location>
</feature>
<dbReference type="InterPro" id="IPR024077">
    <property type="entry name" value="Neurolysin/TOP_dom2"/>
</dbReference>
<feature type="domain" description="Peptidase M3A/M3B catalytic" evidence="10">
    <location>
        <begin position="255"/>
        <end position="703"/>
    </location>
</feature>
<evidence type="ECO:0000256" key="3">
    <source>
        <dbReference type="ARBA" id="ARBA00022723"/>
    </source>
</evidence>
<protein>
    <recommendedName>
        <fullName evidence="8">oligopeptidase A</fullName>
        <ecNumber evidence="8">3.4.24.70</ecNumber>
    </recommendedName>
</protein>
<comment type="caution">
    <text evidence="12">The sequence shown here is derived from an EMBL/GenBank/DDBJ whole genome shotgun (WGS) entry which is preliminary data.</text>
</comment>
<dbReference type="CDD" id="cd06456">
    <property type="entry name" value="M3A_DCP"/>
    <property type="match status" value="1"/>
</dbReference>
<dbReference type="PROSITE" id="PS51257">
    <property type="entry name" value="PROKAR_LIPOPROTEIN"/>
    <property type="match status" value="1"/>
</dbReference>
<keyword evidence="6 9" id="KW-0482">Metalloprotease</keyword>
<evidence type="ECO:0000256" key="7">
    <source>
        <dbReference type="ARBA" id="ARBA00024603"/>
    </source>
</evidence>
<dbReference type="Proteomes" id="UP000251835">
    <property type="component" value="Unassembled WGS sequence"/>
</dbReference>
<dbReference type="SUPFAM" id="SSF55486">
    <property type="entry name" value="Metalloproteases ('zincins'), catalytic domain"/>
    <property type="match status" value="1"/>
</dbReference>
<evidence type="ECO:0000256" key="9">
    <source>
        <dbReference type="RuleBase" id="RU003435"/>
    </source>
</evidence>
<keyword evidence="4 9" id="KW-0378">Hydrolase</keyword>
<dbReference type="Pfam" id="PF19310">
    <property type="entry name" value="TOP_N"/>
    <property type="match status" value="1"/>
</dbReference>
<dbReference type="GO" id="GO:0004180">
    <property type="term" value="F:carboxypeptidase activity"/>
    <property type="evidence" value="ECO:0007669"/>
    <property type="project" value="TreeGrafter"/>
</dbReference>
<evidence type="ECO:0000256" key="2">
    <source>
        <dbReference type="ARBA" id="ARBA00022670"/>
    </source>
</evidence>
<dbReference type="InterPro" id="IPR045666">
    <property type="entry name" value="OpdA_N"/>
</dbReference>
<keyword evidence="2 9" id="KW-0645">Protease</keyword>
<dbReference type="FunFam" id="3.40.390.10:FF:000009">
    <property type="entry name" value="Oligopeptidase A"/>
    <property type="match status" value="1"/>
</dbReference>
<dbReference type="InterPro" id="IPR045090">
    <property type="entry name" value="Pept_M3A_M3B"/>
</dbReference>
<gene>
    <name evidence="12" type="ORF">C7377_1314</name>
</gene>
<reference evidence="12 13" key="1">
    <citation type="submission" date="2018-05" db="EMBL/GenBank/DDBJ databases">
        <title>Genomic Encyclopedia of Type Strains, Phase IV (KMG-IV): sequencing the most valuable type-strain genomes for metagenomic binning, comparative biology and taxonomic classification.</title>
        <authorList>
            <person name="Goeker M."/>
        </authorList>
    </citation>
    <scope>NUCLEOTIDE SEQUENCE [LARGE SCALE GENOMIC DNA]</scope>
    <source>
        <strain evidence="12 13">DSM 28579</strain>
    </source>
</reference>
<accession>A0A7L4UPL6</accession>
<dbReference type="AlphaFoldDB" id="A0A7L4UPL6"/>
<dbReference type="GO" id="GO:0004222">
    <property type="term" value="F:metalloendopeptidase activity"/>
    <property type="evidence" value="ECO:0007669"/>
    <property type="project" value="UniProtKB-EC"/>
</dbReference>
<evidence type="ECO:0000256" key="1">
    <source>
        <dbReference type="ARBA" id="ARBA00006040"/>
    </source>
</evidence>
<keyword evidence="5 9" id="KW-0862">Zinc</keyword>
<dbReference type="RefSeq" id="WP_116496531.1">
    <property type="nucleotide sequence ID" value="NZ_QENZ01000004.1"/>
</dbReference>
<dbReference type="EC" id="3.4.24.70" evidence="8"/>
<comment type="catalytic activity">
    <reaction evidence="7">
        <text>Hydrolysis of oligopeptides, with broad specificity. Gly or Ala commonly occur as P1 or P1' residues, but more distant residues are also important, as is shown by the fact that Z-Gly-Pro-Gly-|-Gly-Pro-Ala is cleaved, but not Z-(Gly)(5).</text>
        <dbReference type="EC" id="3.4.24.70"/>
    </reaction>
</comment>
<dbReference type="Gene3D" id="1.10.1370.40">
    <property type="match status" value="1"/>
</dbReference>
<dbReference type="Pfam" id="PF01432">
    <property type="entry name" value="Peptidase_M3"/>
    <property type="match status" value="1"/>
</dbReference>
<name>A0A7L4UPL6_BALHA</name>
<evidence type="ECO:0000256" key="4">
    <source>
        <dbReference type="ARBA" id="ARBA00022801"/>
    </source>
</evidence>
<dbReference type="OrthoDB" id="9773538at2"/>
<dbReference type="Gene3D" id="1.10.1370.10">
    <property type="entry name" value="Neurolysin, domain 3"/>
    <property type="match status" value="1"/>
</dbReference>
<keyword evidence="3 9" id="KW-0479">Metal-binding</keyword>
<evidence type="ECO:0000313" key="13">
    <source>
        <dbReference type="Proteomes" id="UP000251835"/>
    </source>
</evidence>
<dbReference type="InterPro" id="IPR034005">
    <property type="entry name" value="M3A_DCP"/>
</dbReference>